<name>A0ABY8FN08_9SPHN</name>
<keyword evidence="16" id="KW-1185">Reference proteome</keyword>
<dbReference type="PROSITE" id="PS50112">
    <property type="entry name" value="PAS"/>
    <property type="match status" value="1"/>
</dbReference>
<dbReference type="CDD" id="cd00082">
    <property type="entry name" value="HisKA"/>
    <property type="match status" value="1"/>
</dbReference>
<dbReference type="InterPro" id="IPR000014">
    <property type="entry name" value="PAS"/>
</dbReference>
<evidence type="ECO:0000256" key="8">
    <source>
        <dbReference type="ARBA" id="ARBA00023012"/>
    </source>
</evidence>
<dbReference type="InterPro" id="IPR036097">
    <property type="entry name" value="HisK_dim/P_sf"/>
</dbReference>
<dbReference type="InterPro" id="IPR003661">
    <property type="entry name" value="HisK_dim/P_dom"/>
</dbReference>
<dbReference type="Pfam" id="PF02518">
    <property type="entry name" value="HATPase_c"/>
    <property type="match status" value="1"/>
</dbReference>
<dbReference type="CDD" id="cd17546">
    <property type="entry name" value="REC_hyHK_CKI1_RcsC-like"/>
    <property type="match status" value="1"/>
</dbReference>
<dbReference type="Gene3D" id="1.10.287.130">
    <property type="match status" value="1"/>
</dbReference>
<dbReference type="PROSITE" id="PS50109">
    <property type="entry name" value="HIS_KIN"/>
    <property type="match status" value="1"/>
</dbReference>
<dbReference type="Proteomes" id="UP001215827">
    <property type="component" value="Chromosome"/>
</dbReference>
<evidence type="ECO:0000259" key="13">
    <source>
        <dbReference type="PROSITE" id="PS50110"/>
    </source>
</evidence>
<dbReference type="Pfam" id="PF08448">
    <property type="entry name" value="PAS_4"/>
    <property type="match status" value="1"/>
</dbReference>
<comment type="catalytic activity">
    <reaction evidence="1">
        <text>ATP + protein L-histidine = ADP + protein N-phospho-L-histidine.</text>
        <dbReference type="EC" id="2.7.13.3"/>
    </reaction>
</comment>
<dbReference type="PANTHER" id="PTHR45339">
    <property type="entry name" value="HYBRID SIGNAL TRANSDUCTION HISTIDINE KINASE J"/>
    <property type="match status" value="1"/>
</dbReference>
<keyword evidence="4" id="KW-1003">Cell membrane</keyword>
<dbReference type="SMART" id="SM00448">
    <property type="entry name" value="REC"/>
    <property type="match status" value="1"/>
</dbReference>
<feature type="transmembrane region" description="Helical" evidence="11">
    <location>
        <begin position="157"/>
        <end position="181"/>
    </location>
</feature>
<dbReference type="Gene3D" id="3.40.50.2300">
    <property type="match status" value="1"/>
</dbReference>
<dbReference type="Gene3D" id="3.30.565.10">
    <property type="entry name" value="Histidine kinase-like ATPase, C-terminal domain"/>
    <property type="match status" value="1"/>
</dbReference>
<dbReference type="InterPro" id="IPR001789">
    <property type="entry name" value="Sig_transdc_resp-reg_receiver"/>
</dbReference>
<keyword evidence="7 11" id="KW-1133">Transmembrane helix</keyword>
<evidence type="ECO:0000256" key="5">
    <source>
        <dbReference type="ARBA" id="ARBA00022553"/>
    </source>
</evidence>
<feature type="transmembrane region" description="Helical" evidence="11">
    <location>
        <begin position="12"/>
        <end position="33"/>
    </location>
</feature>
<dbReference type="CDD" id="cd16922">
    <property type="entry name" value="HATPase_EvgS-ArcB-TorS-like"/>
    <property type="match status" value="1"/>
</dbReference>
<proteinExistence type="predicted"/>
<evidence type="ECO:0000259" key="12">
    <source>
        <dbReference type="PROSITE" id="PS50109"/>
    </source>
</evidence>
<keyword evidence="6 11" id="KW-0812">Transmembrane</keyword>
<feature type="transmembrane region" description="Helical" evidence="11">
    <location>
        <begin position="272"/>
        <end position="292"/>
    </location>
</feature>
<feature type="modified residue" description="4-aspartylphosphate" evidence="10">
    <location>
        <position position="747"/>
    </location>
</feature>
<evidence type="ECO:0000256" key="3">
    <source>
        <dbReference type="ARBA" id="ARBA00012438"/>
    </source>
</evidence>
<dbReference type="EC" id="2.7.13.3" evidence="3"/>
<feature type="domain" description="PAS" evidence="14">
    <location>
        <begin position="305"/>
        <end position="375"/>
    </location>
</feature>
<dbReference type="InterPro" id="IPR004358">
    <property type="entry name" value="Sig_transdc_His_kin-like_C"/>
</dbReference>
<dbReference type="PROSITE" id="PS50110">
    <property type="entry name" value="RESPONSE_REGULATORY"/>
    <property type="match status" value="1"/>
</dbReference>
<feature type="transmembrane region" description="Helical" evidence="11">
    <location>
        <begin position="39"/>
        <end position="56"/>
    </location>
</feature>
<keyword evidence="9 11" id="KW-0472">Membrane</keyword>
<dbReference type="GO" id="GO:0005524">
    <property type="term" value="F:ATP binding"/>
    <property type="evidence" value="ECO:0007669"/>
    <property type="project" value="UniProtKB-KW"/>
</dbReference>
<dbReference type="CDD" id="cd00130">
    <property type="entry name" value="PAS"/>
    <property type="match status" value="1"/>
</dbReference>
<dbReference type="SUPFAM" id="SSF55874">
    <property type="entry name" value="ATPase domain of HSP90 chaperone/DNA topoisomerase II/histidine kinase"/>
    <property type="match status" value="1"/>
</dbReference>
<dbReference type="InterPro" id="IPR007895">
    <property type="entry name" value="MASE1"/>
</dbReference>
<dbReference type="PRINTS" id="PR00344">
    <property type="entry name" value="BCTRLSENSOR"/>
</dbReference>
<evidence type="ECO:0000256" key="2">
    <source>
        <dbReference type="ARBA" id="ARBA00004651"/>
    </source>
</evidence>
<dbReference type="SUPFAM" id="SSF55785">
    <property type="entry name" value="PYP-like sensor domain (PAS domain)"/>
    <property type="match status" value="1"/>
</dbReference>
<feature type="transmembrane region" description="Helical" evidence="11">
    <location>
        <begin position="218"/>
        <end position="235"/>
    </location>
</feature>
<keyword evidence="15" id="KW-0067">ATP-binding</keyword>
<dbReference type="InterPro" id="IPR013656">
    <property type="entry name" value="PAS_4"/>
</dbReference>
<dbReference type="RefSeq" id="WP_278014928.1">
    <property type="nucleotide sequence ID" value="NZ_CP121106.1"/>
</dbReference>
<keyword evidence="5 10" id="KW-0597">Phosphoprotein</keyword>
<feature type="transmembrane region" description="Helical" evidence="11">
    <location>
        <begin position="86"/>
        <end position="105"/>
    </location>
</feature>
<dbReference type="Pfam" id="PF05231">
    <property type="entry name" value="MASE1"/>
    <property type="match status" value="1"/>
</dbReference>
<dbReference type="PANTHER" id="PTHR45339:SF1">
    <property type="entry name" value="HYBRID SIGNAL TRANSDUCTION HISTIDINE KINASE J"/>
    <property type="match status" value="1"/>
</dbReference>
<dbReference type="SUPFAM" id="SSF47384">
    <property type="entry name" value="Homodimeric domain of signal transducing histidine kinase"/>
    <property type="match status" value="1"/>
</dbReference>
<evidence type="ECO:0000256" key="4">
    <source>
        <dbReference type="ARBA" id="ARBA00022475"/>
    </source>
</evidence>
<organism evidence="15 16">
    <name type="scientific">Altererythrobacter arenosus</name>
    <dbReference type="NCBI Taxonomy" id="3032592"/>
    <lineage>
        <taxon>Bacteria</taxon>
        <taxon>Pseudomonadati</taxon>
        <taxon>Pseudomonadota</taxon>
        <taxon>Alphaproteobacteria</taxon>
        <taxon>Sphingomonadales</taxon>
        <taxon>Erythrobacteraceae</taxon>
        <taxon>Altererythrobacter</taxon>
    </lineage>
</organism>
<dbReference type="EMBL" id="CP121106">
    <property type="protein sequence ID" value="WFL76162.1"/>
    <property type="molecule type" value="Genomic_DNA"/>
</dbReference>
<evidence type="ECO:0000313" key="15">
    <source>
        <dbReference type="EMBL" id="WFL76162.1"/>
    </source>
</evidence>
<accession>A0ABY8FN08</accession>
<keyword evidence="8" id="KW-0902">Two-component regulatory system</keyword>
<dbReference type="SMART" id="SM00387">
    <property type="entry name" value="HATPase_c"/>
    <property type="match status" value="1"/>
</dbReference>
<sequence>MANRQQRQHFGPGLLATIAAGICFAAFAWLDLMLMTGEGRIAAVWVPNAVALVFLLRQRTANPWLVLLACGAGNIGANLLHNDPVVLAVGLALSNILEIAIAFYLCRRLCGFSPDLREMRQLGRFAFSAGIVAPLFSAALAMFVLATSRGIPSFQDFAMWAVTDSLGMLTVAPVLMILLDAISRRQRLTVAEARTWAILTIGGTSITVLVFIQSEYPLLFLIAPVVVIHAFFLGAPGTAFSLIKVATISTVCTLLDLGPISDLPGGGQQQLIVMQLFLATNFVISLPIAALLHEREMTLEALKESRKDYKTVCENITDSVLRYDLAGRCIFASPSAIDVQGVPPEEMVGSVASERVHEEARGRIEQATRQLVSGQVEKDRFVYRRYLDDDLGRPVFIEATCGLVRDSATNLPEEIVVSTRDVTERVNLEKDLVRARRHAENAVAAKSQFLANMSHEIRTPMNGVLGFAQLLLTSDLTDEQRAQVELIAESGSNMMSLLSDILDIAKIESRTVRIEEQTCEIRSLLKFCVEFHAQNAKSRGLDVAWTASKDLPDYLVTDPLRLRQILHNLVGNAVKFTSSGSISVHAGTVRDQIEITVSDTGIGIAPDHSDLIFEPFKQVESEARRSYGGSGLGLAISRQLAELLGGSLRVTSAPGKGSTFTLLLPLRQVDMNTPENQAIVRSDKSGLQLPRRKILLAEDHPVNRRLVEAMLEKCGQEVVLAEDGMLAIEAVKAAKDGGHPVDLILMDIQMPNCDGHQAATHLRNLGYSEAELPIIALTANAYEEDVTAAIDAGMQSHIAKPVKLETLKDALVQWLA</sequence>
<evidence type="ECO:0000259" key="14">
    <source>
        <dbReference type="PROSITE" id="PS50112"/>
    </source>
</evidence>
<evidence type="ECO:0000256" key="9">
    <source>
        <dbReference type="ARBA" id="ARBA00023136"/>
    </source>
</evidence>
<dbReference type="InterPro" id="IPR005467">
    <property type="entry name" value="His_kinase_dom"/>
</dbReference>
<evidence type="ECO:0000256" key="1">
    <source>
        <dbReference type="ARBA" id="ARBA00000085"/>
    </source>
</evidence>
<reference evidence="15 16" key="1">
    <citation type="submission" date="2023-03" db="EMBL/GenBank/DDBJ databases">
        <title>Altererythrobacter sp. CAU 1644 isolated from sand.</title>
        <authorList>
            <person name="Kim W."/>
        </authorList>
    </citation>
    <scope>NUCLEOTIDE SEQUENCE [LARGE SCALE GENOMIC DNA]</scope>
    <source>
        <strain evidence="15 16">CAU 1644</strain>
    </source>
</reference>
<evidence type="ECO:0000256" key="6">
    <source>
        <dbReference type="ARBA" id="ARBA00022692"/>
    </source>
</evidence>
<evidence type="ECO:0000256" key="11">
    <source>
        <dbReference type="SAM" id="Phobius"/>
    </source>
</evidence>
<dbReference type="Gene3D" id="3.30.450.20">
    <property type="entry name" value="PAS domain"/>
    <property type="match status" value="1"/>
</dbReference>
<dbReference type="InterPro" id="IPR036890">
    <property type="entry name" value="HATPase_C_sf"/>
</dbReference>
<dbReference type="NCBIfam" id="TIGR00229">
    <property type="entry name" value="sensory_box"/>
    <property type="match status" value="1"/>
</dbReference>
<evidence type="ECO:0000256" key="10">
    <source>
        <dbReference type="PROSITE-ProRule" id="PRU00169"/>
    </source>
</evidence>
<feature type="transmembrane region" description="Helical" evidence="11">
    <location>
        <begin position="63"/>
        <end position="80"/>
    </location>
</feature>
<dbReference type="SMART" id="SM00388">
    <property type="entry name" value="HisKA"/>
    <property type="match status" value="1"/>
</dbReference>
<dbReference type="Pfam" id="PF00072">
    <property type="entry name" value="Response_reg"/>
    <property type="match status" value="1"/>
</dbReference>
<dbReference type="InterPro" id="IPR035965">
    <property type="entry name" value="PAS-like_dom_sf"/>
</dbReference>
<feature type="transmembrane region" description="Helical" evidence="11">
    <location>
        <begin position="193"/>
        <end position="212"/>
    </location>
</feature>
<dbReference type="InterPro" id="IPR003594">
    <property type="entry name" value="HATPase_dom"/>
</dbReference>
<gene>
    <name evidence="15" type="ORF">P7228_09125</name>
</gene>
<protein>
    <recommendedName>
        <fullName evidence="3">histidine kinase</fullName>
        <ecNumber evidence="3">2.7.13.3</ecNumber>
    </recommendedName>
</protein>
<comment type="subcellular location">
    <subcellularLocation>
        <location evidence="2">Cell membrane</location>
        <topology evidence="2">Multi-pass membrane protein</topology>
    </subcellularLocation>
</comment>
<dbReference type="Pfam" id="PF00512">
    <property type="entry name" value="HisKA"/>
    <property type="match status" value="1"/>
</dbReference>
<evidence type="ECO:0000313" key="16">
    <source>
        <dbReference type="Proteomes" id="UP001215827"/>
    </source>
</evidence>
<evidence type="ECO:0000256" key="7">
    <source>
        <dbReference type="ARBA" id="ARBA00022989"/>
    </source>
</evidence>
<feature type="domain" description="Response regulatory" evidence="13">
    <location>
        <begin position="693"/>
        <end position="815"/>
    </location>
</feature>
<feature type="transmembrane region" description="Helical" evidence="11">
    <location>
        <begin position="125"/>
        <end position="145"/>
    </location>
</feature>
<dbReference type="SUPFAM" id="SSF52172">
    <property type="entry name" value="CheY-like"/>
    <property type="match status" value="1"/>
</dbReference>
<feature type="domain" description="Histidine kinase" evidence="12">
    <location>
        <begin position="452"/>
        <end position="668"/>
    </location>
</feature>
<dbReference type="InterPro" id="IPR011006">
    <property type="entry name" value="CheY-like_superfamily"/>
</dbReference>
<keyword evidence="15" id="KW-0547">Nucleotide-binding</keyword>
<dbReference type="SMART" id="SM00091">
    <property type="entry name" value="PAS"/>
    <property type="match status" value="1"/>
</dbReference>